<protein>
    <submittedName>
        <fullName evidence="7">ATP-dependent DNA helicase RecQ</fullName>
        <ecNumber evidence="7">3.6.4.12</ecNumber>
    </submittedName>
</protein>
<dbReference type="GO" id="GO:0005737">
    <property type="term" value="C:cytoplasm"/>
    <property type="evidence" value="ECO:0007669"/>
    <property type="project" value="TreeGrafter"/>
</dbReference>
<evidence type="ECO:0000259" key="5">
    <source>
        <dbReference type="PROSITE" id="PS51192"/>
    </source>
</evidence>
<dbReference type="GO" id="GO:0043138">
    <property type="term" value="F:3'-5' DNA helicase activity"/>
    <property type="evidence" value="ECO:0007669"/>
    <property type="project" value="TreeGrafter"/>
</dbReference>
<keyword evidence="2 7" id="KW-0378">Hydrolase</keyword>
<feature type="domain" description="Helicase ATP-binding" evidence="5">
    <location>
        <begin position="26"/>
        <end position="201"/>
    </location>
</feature>
<dbReference type="PANTHER" id="PTHR13710:SF150">
    <property type="entry name" value="ATP-DEPENDENT DNA HELICASE RECQ"/>
    <property type="match status" value="1"/>
</dbReference>
<dbReference type="InterPro" id="IPR027417">
    <property type="entry name" value="P-loop_NTPase"/>
</dbReference>
<proteinExistence type="predicted"/>
<sequence length="483" mass="56032">MPSRSEQILEQYFGFPGFRSPQGEIIETVLKDEHALVIMPTGMGKSLCFQIPALVLGEEPVPGAALTLVISPLIALMKDQVDSLKRRGIKAEFINSSLSREEREKRYRQVREGNYHLLYVAPERFRKSEFVEVIQTRNVRLLAVDEAHCISEWGHDFRPDYTRLREFRQMVNNPTTIALTATATPDVQQDIIKQLGLEPDEIRQFHEGINRPNLHLNVVETWGDEEKLEQIEKAIDKFNDTSGSGIVYFTLIKTLDEFSNMLLARGVPHLCYHGDLERRQRRRVQRDFMENPNTIVLATNAFGMGIDKEDIRFVLHADLPGSMESYYQEIGRAGRDGLDSDCTLLYEERDLATQMEFLRWSNPDSDYYQRVYDLIQHETEKLDAYGIDWLREELHGRKKHDFRLDTVLSMFDRFNILTGDGRRQSLRITDALPPALQDEERLAAKLQRDQMKLLALVQYVQHEGDRKEYIHHYFGLPYPGANS</sequence>
<dbReference type="InterPro" id="IPR011545">
    <property type="entry name" value="DEAD/DEAH_box_helicase_dom"/>
</dbReference>
<dbReference type="Pfam" id="PF00270">
    <property type="entry name" value="DEAD"/>
    <property type="match status" value="1"/>
</dbReference>
<dbReference type="SUPFAM" id="SSF52540">
    <property type="entry name" value="P-loop containing nucleoside triphosphate hydrolases"/>
    <property type="match status" value="1"/>
</dbReference>
<dbReference type="EC" id="3.6.4.12" evidence="7"/>
<evidence type="ECO:0000259" key="6">
    <source>
        <dbReference type="PROSITE" id="PS51194"/>
    </source>
</evidence>
<feature type="domain" description="Helicase C-terminal" evidence="6">
    <location>
        <begin position="230"/>
        <end position="383"/>
    </location>
</feature>
<keyword evidence="1" id="KW-0547">Nucleotide-binding</keyword>
<dbReference type="SMART" id="SM00487">
    <property type="entry name" value="DEXDc"/>
    <property type="match status" value="1"/>
</dbReference>
<evidence type="ECO:0000313" key="8">
    <source>
        <dbReference type="Proteomes" id="UP000317178"/>
    </source>
</evidence>
<accession>A0A518CKX4</accession>
<evidence type="ECO:0000256" key="2">
    <source>
        <dbReference type="ARBA" id="ARBA00022801"/>
    </source>
</evidence>
<evidence type="ECO:0000313" key="7">
    <source>
        <dbReference type="EMBL" id="QDU79866.1"/>
    </source>
</evidence>
<dbReference type="SMART" id="SM00490">
    <property type="entry name" value="HELICc"/>
    <property type="match status" value="1"/>
</dbReference>
<gene>
    <name evidence="7" type="primary">recQ_2</name>
    <name evidence="7" type="ORF">Pla110_15850</name>
</gene>
<name>A0A518CKX4_9PLAN</name>
<dbReference type="GO" id="GO:0005694">
    <property type="term" value="C:chromosome"/>
    <property type="evidence" value="ECO:0007669"/>
    <property type="project" value="TreeGrafter"/>
</dbReference>
<dbReference type="GO" id="GO:0003676">
    <property type="term" value="F:nucleic acid binding"/>
    <property type="evidence" value="ECO:0007669"/>
    <property type="project" value="InterPro"/>
</dbReference>
<dbReference type="EMBL" id="CP036281">
    <property type="protein sequence ID" value="QDU79866.1"/>
    <property type="molecule type" value="Genomic_DNA"/>
</dbReference>
<evidence type="ECO:0000256" key="4">
    <source>
        <dbReference type="ARBA" id="ARBA00022840"/>
    </source>
</evidence>
<dbReference type="InterPro" id="IPR014001">
    <property type="entry name" value="Helicase_ATP-bd"/>
</dbReference>
<dbReference type="InterPro" id="IPR004589">
    <property type="entry name" value="DNA_helicase_ATP-dep_RecQ"/>
</dbReference>
<dbReference type="PROSITE" id="PS51192">
    <property type="entry name" value="HELICASE_ATP_BIND_1"/>
    <property type="match status" value="1"/>
</dbReference>
<dbReference type="Pfam" id="PF00271">
    <property type="entry name" value="Helicase_C"/>
    <property type="match status" value="1"/>
</dbReference>
<dbReference type="GO" id="GO:0016787">
    <property type="term" value="F:hydrolase activity"/>
    <property type="evidence" value="ECO:0007669"/>
    <property type="project" value="UniProtKB-KW"/>
</dbReference>
<dbReference type="NCBIfam" id="TIGR00614">
    <property type="entry name" value="recQ_fam"/>
    <property type="match status" value="1"/>
</dbReference>
<dbReference type="GO" id="GO:0005524">
    <property type="term" value="F:ATP binding"/>
    <property type="evidence" value="ECO:0007669"/>
    <property type="project" value="UniProtKB-KW"/>
</dbReference>
<evidence type="ECO:0000256" key="1">
    <source>
        <dbReference type="ARBA" id="ARBA00022741"/>
    </source>
</evidence>
<dbReference type="GO" id="GO:0009378">
    <property type="term" value="F:four-way junction helicase activity"/>
    <property type="evidence" value="ECO:0007669"/>
    <property type="project" value="TreeGrafter"/>
</dbReference>
<dbReference type="PANTHER" id="PTHR13710">
    <property type="entry name" value="DNA HELICASE RECQ FAMILY MEMBER"/>
    <property type="match status" value="1"/>
</dbReference>
<reference evidence="7 8" key="1">
    <citation type="submission" date="2019-02" db="EMBL/GenBank/DDBJ databases">
        <title>Deep-cultivation of Planctomycetes and their phenomic and genomic characterization uncovers novel biology.</title>
        <authorList>
            <person name="Wiegand S."/>
            <person name="Jogler M."/>
            <person name="Boedeker C."/>
            <person name="Pinto D."/>
            <person name="Vollmers J."/>
            <person name="Rivas-Marin E."/>
            <person name="Kohn T."/>
            <person name="Peeters S.H."/>
            <person name="Heuer A."/>
            <person name="Rast P."/>
            <person name="Oberbeckmann S."/>
            <person name="Bunk B."/>
            <person name="Jeske O."/>
            <person name="Meyerdierks A."/>
            <person name="Storesund J.E."/>
            <person name="Kallscheuer N."/>
            <person name="Luecker S."/>
            <person name="Lage O.M."/>
            <person name="Pohl T."/>
            <person name="Merkel B.J."/>
            <person name="Hornburger P."/>
            <person name="Mueller R.-W."/>
            <person name="Bruemmer F."/>
            <person name="Labrenz M."/>
            <person name="Spormann A.M."/>
            <person name="Op den Camp H."/>
            <person name="Overmann J."/>
            <person name="Amann R."/>
            <person name="Jetten M.S.M."/>
            <person name="Mascher T."/>
            <person name="Medema M.H."/>
            <person name="Devos D.P."/>
            <person name="Kaster A.-K."/>
            <person name="Ovreas L."/>
            <person name="Rohde M."/>
            <person name="Galperin M.Y."/>
            <person name="Jogler C."/>
        </authorList>
    </citation>
    <scope>NUCLEOTIDE SEQUENCE [LARGE SCALE GENOMIC DNA]</scope>
    <source>
        <strain evidence="7 8">Pla110</strain>
    </source>
</reference>
<dbReference type="RefSeq" id="WP_144994810.1">
    <property type="nucleotide sequence ID" value="NZ_CP036281.1"/>
</dbReference>
<dbReference type="KEGG" id="plon:Pla110_15850"/>
<dbReference type="AlphaFoldDB" id="A0A518CKX4"/>
<dbReference type="FunFam" id="3.40.50.300:FF:001389">
    <property type="entry name" value="ATP-dependent DNA helicase RecQ"/>
    <property type="match status" value="1"/>
</dbReference>
<evidence type="ECO:0000256" key="3">
    <source>
        <dbReference type="ARBA" id="ARBA00022806"/>
    </source>
</evidence>
<dbReference type="InterPro" id="IPR001650">
    <property type="entry name" value="Helicase_C-like"/>
</dbReference>
<dbReference type="GO" id="GO:0006310">
    <property type="term" value="P:DNA recombination"/>
    <property type="evidence" value="ECO:0007669"/>
    <property type="project" value="InterPro"/>
</dbReference>
<keyword evidence="8" id="KW-1185">Reference proteome</keyword>
<dbReference type="Proteomes" id="UP000317178">
    <property type="component" value="Chromosome"/>
</dbReference>
<dbReference type="Gene3D" id="3.40.50.300">
    <property type="entry name" value="P-loop containing nucleotide triphosphate hydrolases"/>
    <property type="match status" value="2"/>
</dbReference>
<keyword evidence="4" id="KW-0067">ATP-binding</keyword>
<dbReference type="PROSITE" id="PS51194">
    <property type="entry name" value="HELICASE_CTER"/>
    <property type="match status" value="1"/>
</dbReference>
<dbReference type="GO" id="GO:0006281">
    <property type="term" value="P:DNA repair"/>
    <property type="evidence" value="ECO:0007669"/>
    <property type="project" value="TreeGrafter"/>
</dbReference>
<organism evidence="7 8">
    <name type="scientific">Polystyrenella longa</name>
    <dbReference type="NCBI Taxonomy" id="2528007"/>
    <lineage>
        <taxon>Bacteria</taxon>
        <taxon>Pseudomonadati</taxon>
        <taxon>Planctomycetota</taxon>
        <taxon>Planctomycetia</taxon>
        <taxon>Planctomycetales</taxon>
        <taxon>Planctomycetaceae</taxon>
        <taxon>Polystyrenella</taxon>
    </lineage>
</organism>
<keyword evidence="3 7" id="KW-0347">Helicase</keyword>
<dbReference type="OrthoDB" id="9763310at2"/>
<dbReference type="CDD" id="cd17920">
    <property type="entry name" value="DEXHc_RecQ"/>
    <property type="match status" value="1"/>
</dbReference>